<dbReference type="AlphaFoldDB" id="A0A1R4KL46"/>
<gene>
    <name evidence="13" type="ORF">FM114_15570</name>
</gene>
<evidence type="ECO:0000256" key="9">
    <source>
        <dbReference type="ARBA" id="ARBA00035611"/>
    </source>
</evidence>
<dbReference type="PANTHER" id="PTHR32196:SF32">
    <property type="entry name" value="XYLOSE TRANSPORT SYSTEM PERMEASE PROTEIN XYLH"/>
    <property type="match status" value="1"/>
</dbReference>
<keyword evidence="14" id="KW-1185">Reference proteome</keyword>
<evidence type="ECO:0000256" key="6">
    <source>
        <dbReference type="ARBA" id="ARBA00022692"/>
    </source>
</evidence>
<feature type="transmembrane region" description="Helical" evidence="12">
    <location>
        <begin position="234"/>
        <end position="253"/>
    </location>
</feature>
<dbReference type="OrthoDB" id="3468954at2"/>
<evidence type="ECO:0000256" key="11">
    <source>
        <dbReference type="SAM" id="MobiDB-lite"/>
    </source>
</evidence>
<dbReference type="STRING" id="1255658.FM114_15570"/>
<comment type="function">
    <text evidence="9">Part of the binding-protein-dependent transport system for D-xylose. Probably responsible for the translocation of the substrate across the membrane.</text>
</comment>
<evidence type="ECO:0000313" key="14">
    <source>
        <dbReference type="Proteomes" id="UP000188342"/>
    </source>
</evidence>
<keyword evidence="7 12" id="KW-1133">Transmembrane helix</keyword>
<evidence type="ECO:0000256" key="4">
    <source>
        <dbReference type="ARBA" id="ARBA00022519"/>
    </source>
</evidence>
<dbReference type="InterPro" id="IPR001851">
    <property type="entry name" value="ABC_transp_permease"/>
</dbReference>
<evidence type="ECO:0000256" key="5">
    <source>
        <dbReference type="ARBA" id="ARBA00022597"/>
    </source>
</evidence>
<feature type="transmembrane region" description="Helical" evidence="12">
    <location>
        <begin position="284"/>
        <end position="303"/>
    </location>
</feature>
<feature type="transmembrane region" description="Helical" evidence="12">
    <location>
        <begin position="209"/>
        <end position="228"/>
    </location>
</feature>
<evidence type="ECO:0000256" key="3">
    <source>
        <dbReference type="ARBA" id="ARBA00022475"/>
    </source>
</evidence>
<feature type="transmembrane region" description="Helical" evidence="12">
    <location>
        <begin position="94"/>
        <end position="116"/>
    </location>
</feature>
<feature type="transmembrane region" description="Helical" evidence="12">
    <location>
        <begin position="171"/>
        <end position="188"/>
    </location>
</feature>
<proteinExistence type="predicted"/>
<keyword evidence="8 12" id="KW-0472">Membrane</keyword>
<evidence type="ECO:0000256" key="1">
    <source>
        <dbReference type="ARBA" id="ARBA00004651"/>
    </source>
</evidence>
<feature type="transmembrane region" description="Helical" evidence="12">
    <location>
        <begin position="51"/>
        <end position="82"/>
    </location>
</feature>
<keyword evidence="4" id="KW-0997">Cell inner membrane</keyword>
<dbReference type="Proteomes" id="UP000188342">
    <property type="component" value="Unassembled WGS sequence"/>
</dbReference>
<feature type="transmembrane region" description="Helical" evidence="12">
    <location>
        <begin position="323"/>
        <end position="352"/>
    </location>
</feature>
<evidence type="ECO:0000256" key="7">
    <source>
        <dbReference type="ARBA" id="ARBA00022989"/>
    </source>
</evidence>
<evidence type="ECO:0000313" key="13">
    <source>
        <dbReference type="EMBL" id="SJN45081.1"/>
    </source>
</evidence>
<feature type="transmembrane region" description="Helical" evidence="12">
    <location>
        <begin position="12"/>
        <end position="30"/>
    </location>
</feature>
<keyword evidence="5" id="KW-0762">Sugar transport</keyword>
<evidence type="ECO:0000256" key="10">
    <source>
        <dbReference type="ARBA" id="ARBA00035686"/>
    </source>
</evidence>
<comment type="subcellular location">
    <subcellularLocation>
        <location evidence="1">Cell membrane</location>
        <topology evidence="1">Multi-pass membrane protein</topology>
    </subcellularLocation>
</comment>
<organism evidence="13 14">
    <name type="scientific">Luteococcus japonicus LSP_Lj1</name>
    <dbReference type="NCBI Taxonomy" id="1255658"/>
    <lineage>
        <taxon>Bacteria</taxon>
        <taxon>Bacillati</taxon>
        <taxon>Actinomycetota</taxon>
        <taxon>Actinomycetes</taxon>
        <taxon>Propionibacteriales</taxon>
        <taxon>Propionibacteriaceae</taxon>
        <taxon>Luteococcus</taxon>
    </lineage>
</organism>
<dbReference type="EMBL" id="FUKQ01000063">
    <property type="protein sequence ID" value="SJN45081.1"/>
    <property type="molecule type" value="Genomic_DNA"/>
</dbReference>
<keyword evidence="2" id="KW-0813">Transport</keyword>
<feature type="region of interest" description="Disordered" evidence="11">
    <location>
        <begin position="394"/>
        <end position="429"/>
    </location>
</feature>
<evidence type="ECO:0000256" key="12">
    <source>
        <dbReference type="SAM" id="Phobius"/>
    </source>
</evidence>
<protein>
    <recommendedName>
        <fullName evidence="10">Xylose transport system permease protein XylH</fullName>
    </recommendedName>
</protein>
<dbReference type="RefSeq" id="WP_094766057.1">
    <property type="nucleotide sequence ID" value="NZ_FUKQ01000063.1"/>
</dbReference>
<evidence type="ECO:0000256" key="8">
    <source>
        <dbReference type="ARBA" id="ARBA00023136"/>
    </source>
</evidence>
<dbReference type="Pfam" id="PF02653">
    <property type="entry name" value="BPD_transp_2"/>
    <property type="match status" value="1"/>
</dbReference>
<accession>A0A1R4KL46</accession>
<dbReference type="CDD" id="cd06579">
    <property type="entry name" value="TM_PBP1_transp_AraH_like"/>
    <property type="match status" value="1"/>
</dbReference>
<dbReference type="GO" id="GO:0022857">
    <property type="term" value="F:transmembrane transporter activity"/>
    <property type="evidence" value="ECO:0007669"/>
    <property type="project" value="InterPro"/>
</dbReference>
<keyword evidence="3" id="KW-1003">Cell membrane</keyword>
<name>A0A1R4KL46_9ACTN</name>
<feature type="transmembrane region" description="Helical" evidence="12">
    <location>
        <begin position="128"/>
        <end position="151"/>
    </location>
</feature>
<evidence type="ECO:0000256" key="2">
    <source>
        <dbReference type="ARBA" id="ARBA00022448"/>
    </source>
</evidence>
<reference evidence="13 14" key="1">
    <citation type="submission" date="2017-02" db="EMBL/GenBank/DDBJ databases">
        <authorList>
            <person name="Peterson S.W."/>
        </authorList>
    </citation>
    <scope>NUCLEOTIDE SEQUENCE [LARGE SCALE GENOMIC DNA]</scope>
    <source>
        <strain evidence="13 14">LSP_Lj1</strain>
    </source>
</reference>
<dbReference type="GO" id="GO:0005886">
    <property type="term" value="C:plasma membrane"/>
    <property type="evidence" value="ECO:0007669"/>
    <property type="project" value="UniProtKB-SubCell"/>
</dbReference>
<keyword evidence="6 12" id="KW-0812">Transmembrane</keyword>
<dbReference type="PANTHER" id="PTHR32196">
    <property type="entry name" value="ABC TRANSPORTER PERMEASE PROTEIN YPHD-RELATED-RELATED"/>
    <property type="match status" value="1"/>
</dbReference>
<sequence length="429" mass="45113">MKALKQVLGNNLQQYTMVLAMVVLAIFFEIKSGGKMLTPSNMQNLITGNAYVLIMAIGMLMVIVIGQIDLSVGSVAGFVGMFCSMMATNHGWPWWSAVLAGMGMGILIGAWHGFWLAKVGIPGFITTLAGMMIFRGAVIWMSGSISVAAPAELEWFGAGYLPEWGPGATGMNNSTLLLGLLGICWFVFKELSGRRQSLRRGVESPLWATLVRIALITLVIGYLTWIFGSGRSGTSFPVPGVILLVLAIVYHTITERTRFGRHVYAVGGNKAAAGLSGVNVQRTYFLVMLNMSFLAALAGILFLGRSTAAGPTDGTNWELDAIAAVFIGGAAVSGGIGTVMGSLIGGLVMAVLNSGLSLLGVGQDRTQVIKGLVLLGAVAFDVYNKTQGRPSIIGRLSGGNKINEDKPVPAAPADHTPEAPAIQADPATH</sequence>